<evidence type="ECO:0000313" key="3">
    <source>
        <dbReference type="Proteomes" id="UP001301958"/>
    </source>
</evidence>
<accession>A0AAN7BJ48</accession>
<reference evidence="2" key="2">
    <citation type="submission" date="2023-05" db="EMBL/GenBank/DDBJ databases">
        <authorList>
            <consortium name="Lawrence Berkeley National Laboratory"/>
            <person name="Steindorff A."/>
            <person name="Hensen N."/>
            <person name="Bonometti L."/>
            <person name="Westerberg I."/>
            <person name="Brannstrom I.O."/>
            <person name="Guillou S."/>
            <person name="Cros-Aarteil S."/>
            <person name="Calhoun S."/>
            <person name="Haridas S."/>
            <person name="Kuo A."/>
            <person name="Mondo S."/>
            <person name="Pangilinan J."/>
            <person name="Riley R."/>
            <person name="Labutti K."/>
            <person name="Andreopoulos B."/>
            <person name="Lipzen A."/>
            <person name="Chen C."/>
            <person name="Yanf M."/>
            <person name="Daum C."/>
            <person name="Ng V."/>
            <person name="Clum A."/>
            <person name="Ohm R."/>
            <person name="Martin F."/>
            <person name="Silar P."/>
            <person name="Natvig D."/>
            <person name="Lalanne C."/>
            <person name="Gautier V."/>
            <person name="Ament-Velasquez S.L."/>
            <person name="Kruys A."/>
            <person name="Hutchinson M.I."/>
            <person name="Powell A.J."/>
            <person name="Barry K."/>
            <person name="Miller A.N."/>
            <person name="Grigoriev I.V."/>
            <person name="Debuchy R."/>
            <person name="Gladieux P."/>
            <person name="Thoren M.H."/>
            <person name="Johannesson H."/>
        </authorList>
    </citation>
    <scope>NUCLEOTIDE SEQUENCE</scope>
    <source>
        <strain evidence="2">CBS 990.96</strain>
    </source>
</reference>
<comment type="caution">
    <text evidence="2">The sequence shown here is derived from an EMBL/GenBank/DDBJ whole genome shotgun (WGS) entry which is preliminary data.</text>
</comment>
<dbReference type="AlphaFoldDB" id="A0AAN7BJ48"/>
<feature type="region of interest" description="Disordered" evidence="1">
    <location>
        <begin position="159"/>
        <end position="188"/>
    </location>
</feature>
<reference evidence="2" key="1">
    <citation type="journal article" date="2023" name="Mol. Phylogenet. Evol.">
        <title>Genome-scale phylogeny and comparative genomics of the fungal order Sordariales.</title>
        <authorList>
            <person name="Hensen N."/>
            <person name="Bonometti L."/>
            <person name="Westerberg I."/>
            <person name="Brannstrom I.O."/>
            <person name="Guillou S."/>
            <person name="Cros-Aarteil S."/>
            <person name="Calhoun S."/>
            <person name="Haridas S."/>
            <person name="Kuo A."/>
            <person name="Mondo S."/>
            <person name="Pangilinan J."/>
            <person name="Riley R."/>
            <person name="LaButti K."/>
            <person name="Andreopoulos B."/>
            <person name="Lipzen A."/>
            <person name="Chen C."/>
            <person name="Yan M."/>
            <person name="Daum C."/>
            <person name="Ng V."/>
            <person name="Clum A."/>
            <person name="Steindorff A."/>
            <person name="Ohm R.A."/>
            <person name="Martin F."/>
            <person name="Silar P."/>
            <person name="Natvig D.O."/>
            <person name="Lalanne C."/>
            <person name="Gautier V."/>
            <person name="Ament-Velasquez S.L."/>
            <person name="Kruys A."/>
            <person name="Hutchinson M.I."/>
            <person name="Powell A.J."/>
            <person name="Barry K."/>
            <person name="Miller A.N."/>
            <person name="Grigoriev I.V."/>
            <person name="Debuchy R."/>
            <person name="Gladieux P."/>
            <person name="Hiltunen Thoren M."/>
            <person name="Johannesson H."/>
        </authorList>
    </citation>
    <scope>NUCLEOTIDE SEQUENCE</scope>
    <source>
        <strain evidence="2">CBS 990.96</strain>
    </source>
</reference>
<organism evidence="2 3">
    <name type="scientific">Podospora fimiseda</name>
    <dbReference type="NCBI Taxonomy" id="252190"/>
    <lineage>
        <taxon>Eukaryota</taxon>
        <taxon>Fungi</taxon>
        <taxon>Dikarya</taxon>
        <taxon>Ascomycota</taxon>
        <taxon>Pezizomycotina</taxon>
        <taxon>Sordariomycetes</taxon>
        <taxon>Sordariomycetidae</taxon>
        <taxon>Sordariales</taxon>
        <taxon>Podosporaceae</taxon>
        <taxon>Podospora</taxon>
    </lineage>
</organism>
<gene>
    <name evidence="2" type="ORF">QBC38DRAFT_515385</name>
</gene>
<dbReference type="Proteomes" id="UP001301958">
    <property type="component" value="Unassembled WGS sequence"/>
</dbReference>
<evidence type="ECO:0000313" key="2">
    <source>
        <dbReference type="EMBL" id="KAK4224261.1"/>
    </source>
</evidence>
<proteinExistence type="predicted"/>
<dbReference type="EMBL" id="MU865398">
    <property type="protein sequence ID" value="KAK4224261.1"/>
    <property type="molecule type" value="Genomic_DNA"/>
</dbReference>
<protein>
    <submittedName>
        <fullName evidence="2">Uncharacterized protein</fullName>
    </submittedName>
</protein>
<evidence type="ECO:0000256" key="1">
    <source>
        <dbReference type="SAM" id="MobiDB-lite"/>
    </source>
</evidence>
<name>A0AAN7BJ48_9PEZI</name>
<sequence>MYGEAAASNVPKIFFYAGILFAGEPALVPATSWPGPRTIRRYTHTHTRSGELTGNVQPFPATPTTAPTAAKAIHTATNPVSLGPAAPPVDEEVLLGASPPLLSFFPPLPVSPGPLVLIVLVGTRHLSSLDLFILVAYLQGERPAEKEVRKRLGLPVEPVVSNERSSNPRPGHIGTPGQSLAKGFGGVP</sequence>
<keyword evidence="3" id="KW-1185">Reference proteome</keyword>